<evidence type="ECO:0000313" key="4">
    <source>
        <dbReference type="Proteomes" id="UP000246569"/>
    </source>
</evidence>
<feature type="domain" description="Metallo-beta-lactamase" evidence="2">
    <location>
        <begin position="14"/>
        <end position="203"/>
    </location>
</feature>
<comment type="caution">
    <text evidence="3">The sequence shown here is derived from an EMBL/GenBank/DDBJ whole genome shotgun (WGS) entry which is preliminary data.</text>
</comment>
<dbReference type="SUPFAM" id="SSF56281">
    <property type="entry name" value="Metallo-hydrolase/oxidoreductase"/>
    <property type="match status" value="1"/>
</dbReference>
<reference evidence="3 4" key="1">
    <citation type="submission" date="2018-05" db="EMBL/GenBank/DDBJ databases">
        <title>Genomic Encyclopedia of Type Strains, Phase IV (KMG-IV): sequencing the most valuable type-strain genomes for metagenomic binning, comparative biology and taxonomic classification.</title>
        <authorList>
            <person name="Goeker M."/>
        </authorList>
    </citation>
    <scope>NUCLEOTIDE SEQUENCE [LARGE SCALE GENOMIC DNA]</scope>
    <source>
        <strain evidence="3 4">DSM 23606</strain>
    </source>
</reference>
<dbReference type="OrthoDB" id="9784009at2"/>
<dbReference type="CDD" id="cd07724">
    <property type="entry name" value="POD-like_MBL-fold"/>
    <property type="match status" value="1"/>
</dbReference>
<organism evidence="3 4">
    <name type="scientific">Plasticicumulans acidivorans</name>
    <dbReference type="NCBI Taxonomy" id="886464"/>
    <lineage>
        <taxon>Bacteria</taxon>
        <taxon>Pseudomonadati</taxon>
        <taxon>Pseudomonadota</taxon>
        <taxon>Gammaproteobacteria</taxon>
        <taxon>Candidatus Competibacteraceae</taxon>
        <taxon>Plasticicumulans</taxon>
    </lineage>
</organism>
<dbReference type="InterPro" id="IPR001279">
    <property type="entry name" value="Metallo-B-lactamas"/>
</dbReference>
<dbReference type="GO" id="GO:0070813">
    <property type="term" value="P:hydrogen sulfide metabolic process"/>
    <property type="evidence" value="ECO:0007669"/>
    <property type="project" value="TreeGrafter"/>
</dbReference>
<evidence type="ECO:0000256" key="1">
    <source>
        <dbReference type="ARBA" id="ARBA00022723"/>
    </source>
</evidence>
<name>A0A317N3S3_9GAMM</name>
<dbReference type="EMBL" id="QGTJ01000002">
    <property type="protein sequence ID" value="PWV64797.1"/>
    <property type="molecule type" value="Genomic_DNA"/>
</dbReference>
<gene>
    <name evidence="3" type="ORF">C7443_102450</name>
</gene>
<evidence type="ECO:0000259" key="2">
    <source>
        <dbReference type="SMART" id="SM00849"/>
    </source>
</evidence>
<dbReference type="SMART" id="SM00849">
    <property type="entry name" value="Lactamase_B"/>
    <property type="match status" value="1"/>
</dbReference>
<dbReference type="PANTHER" id="PTHR43084">
    <property type="entry name" value="PERSULFIDE DIOXYGENASE ETHE1"/>
    <property type="match status" value="1"/>
</dbReference>
<dbReference type="RefSeq" id="WP_110017422.1">
    <property type="nucleotide sequence ID" value="NZ_QGTJ01000002.1"/>
</dbReference>
<keyword evidence="1" id="KW-0479">Metal-binding</keyword>
<dbReference type="InterPro" id="IPR051682">
    <property type="entry name" value="Mito_Persulfide_Diox"/>
</dbReference>
<dbReference type="GO" id="GO:0050313">
    <property type="term" value="F:sulfur dioxygenase activity"/>
    <property type="evidence" value="ECO:0007669"/>
    <property type="project" value="InterPro"/>
</dbReference>
<accession>A0A317N3S3</accession>
<dbReference type="Pfam" id="PF00753">
    <property type="entry name" value="Lactamase_B"/>
    <property type="match status" value="1"/>
</dbReference>
<dbReference type="Proteomes" id="UP000246569">
    <property type="component" value="Unassembled WGS sequence"/>
</dbReference>
<protein>
    <submittedName>
        <fullName evidence="3">Glyoxylase-like metal-dependent hydrolase (Beta-lactamase superfamily II)</fullName>
    </submittedName>
</protein>
<dbReference type="Gene3D" id="3.60.15.10">
    <property type="entry name" value="Ribonuclease Z/Hydroxyacylglutathione hydrolase-like"/>
    <property type="match status" value="1"/>
</dbReference>
<dbReference type="GO" id="GO:0046872">
    <property type="term" value="F:metal ion binding"/>
    <property type="evidence" value="ECO:0007669"/>
    <property type="project" value="UniProtKB-KW"/>
</dbReference>
<sequence>MPVHVESFFEEVTATFSHVLVAADGHCAIIDAVLNYDPRNAHTTTQSADAIIDYVRRNALHVEWILDTHVHADHMSAAAYLKRELGGRTAIGEHVREVQALFGQLYDAEADFRTDGSQFDRLLAEGDVIELGALRIEVWHVPGHTPACLAYRVEDCVFVGDIIFMPDVGTARCDFPGGSARTLYRSVRRLLALPPATRLYLCHDYPPPGRALSAVCSVGESRAANIDIHDGVDEESFVAERTRRDAELTLPNLMLAVLQVNMRAGELPPPAANGTRYLKIPLNVLG</sequence>
<proteinExistence type="predicted"/>
<keyword evidence="4" id="KW-1185">Reference proteome</keyword>
<dbReference type="AlphaFoldDB" id="A0A317N3S3"/>
<evidence type="ECO:0000313" key="3">
    <source>
        <dbReference type="EMBL" id="PWV64797.1"/>
    </source>
</evidence>
<dbReference type="GO" id="GO:0006749">
    <property type="term" value="P:glutathione metabolic process"/>
    <property type="evidence" value="ECO:0007669"/>
    <property type="project" value="InterPro"/>
</dbReference>
<dbReference type="PANTHER" id="PTHR43084:SF1">
    <property type="entry name" value="PERSULFIDE DIOXYGENASE ETHE1, MITOCHONDRIAL"/>
    <property type="match status" value="1"/>
</dbReference>
<dbReference type="InterPro" id="IPR044528">
    <property type="entry name" value="POD-like_MBL-fold"/>
</dbReference>
<dbReference type="GO" id="GO:0016787">
    <property type="term" value="F:hydrolase activity"/>
    <property type="evidence" value="ECO:0007669"/>
    <property type="project" value="UniProtKB-KW"/>
</dbReference>
<dbReference type="InterPro" id="IPR036866">
    <property type="entry name" value="RibonucZ/Hydroxyglut_hydro"/>
</dbReference>
<keyword evidence="3" id="KW-0378">Hydrolase</keyword>